<dbReference type="EMBL" id="JAIQCV010000011">
    <property type="protein sequence ID" value="KAH1047811.1"/>
    <property type="molecule type" value="Genomic_DNA"/>
</dbReference>
<accession>A0A9D3UMC4</accession>
<name>A0A9D3UMC4_9ROSI</name>
<keyword evidence="2" id="KW-1185">Reference proteome</keyword>
<dbReference type="AlphaFoldDB" id="A0A9D3UMC4"/>
<protein>
    <submittedName>
        <fullName evidence="1">Uncharacterized protein</fullName>
    </submittedName>
</protein>
<organism evidence="1 2">
    <name type="scientific">Gossypium stocksii</name>
    <dbReference type="NCBI Taxonomy" id="47602"/>
    <lineage>
        <taxon>Eukaryota</taxon>
        <taxon>Viridiplantae</taxon>
        <taxon>Streptophyta</taxon>
        <taxon>Embryophyta</taxon>
        <taxon>Tracheophyta</taxon>
        <taxon>Spermatophyta</taxon>
        <taxon>Magnoliopsida</taxon>
        <taxon>eudicotyledons</taxon>
        <taxon>Gunneridae</taxon>
        <taxon>Pentapetalae</taxon>
        <taxon>rosids</taxon>
        <taxon>malvids</taxon>
        <taxon>Malvales</taxon>
        <taxon>Malvaceae</taxon>
        <taxon>Malvoideae</taxon>
        <taxon>Gossypium</taxon>
    </lineage>
</organism>
<evidence type="ECO:0000313" key="1">
    <source>
        <dbReference type="EMBL" id="KAH1047811.1"/>
    </source>
</evidence>
<sequence>MSKEVVEYVELIETRERARKASRSRDMLSALKDRVVTLEESRGMLKRGLMKPGGLTNGLQSMKEQLRDYMLESLSSIKNKLTDRDDTL</sequence>
<reference evidence="1 2" key="1">
    <citation type="journal article" date="2021" name="Plant Biotechnol. J.">
        <title>Multi-omics assisted identification of the key and species-specific regulatory components of drought-tolerant mechanisms in Gossypium stocksii.</title>
        <authorList>
            <person name="Yu D."/>
            <person name="Ke L."/>
            <person name="Zhang D."/>
            <person name="Wu Y."/>
            <person name="Sun Y."/>
            <person name="Mei J."/>
            <person name="Sun J."/>
            <person name="Sun Y."/>
        </authorList>
    </citation>
    <scope>NUCLEOTIDE SEQUENCE [LARGE SCALE GENOMIC DNA]</scope>
    <source>
        <strain evidence="2">cv. E1</strain>
        <tissue evidence="1">Leaf</tissue>
    </source>
</reference>
<evidence type="ECO:0000313" key="2">
    <source>
        <dbReference type="Proteomes" id="UP000828251"/>
    </source>
</evidence>
<dbReference type="Proteomes" id="UP000828251">
    <property type="component" value="Unassembled WGS sequence"/>
</dbReference>
<comment type="caution">
    <text evidence="1">The sequence shown here is derived from an EMBL/GenBank/DDBJ whole genome shotgun (WGS) entry which is preliminary data.</text>
</comment>
<proteinExistence type="predicted"/>
<gene>
    <name evidence="1" type="ORF">J1N35_038595</name>
</gene>